<dbReference type="HOGENOM" id="CLU_3157459_0_0_9"/>
<dbReference type="STRING" id="411473.RUMCAL_02304"/>
<protein>
    <submittedName>
        <fullName evidence="1">Uncharacterized protein</fullName>
    </submittedName>
</protein>
<evidence type="ECO:0000313" key="1">
    <source>
        <dbReference type="EMBL" id="ERJ93243.1"/>
    </source>
</evidence>
<evidence type="ECO:0000313" key="2">
    <source>
        <dbReference type="Proteomes" id="UP000016662"/>
    </source>
</evidence>
<organism evidence="1 2">
    <name type="scientific">Ruminococcus callidus ATCC 27760</name>
    <dbReference type="NCBI Taxonomy" id="411473"/>
    <lineage>
        <taxon>Bacteria</taxon>
        <taxon>Bacillati</taxon>
        <taxon>Bacillota</taxon>
        <taxon>Clostridia</taxon>
        <taxon>Eubacteriales</taxon>
        <taxon>Oscillospiraceae</taxon>
        <taxon>Ruminococcus</taxon>
    </lineage>
</organism>
<gene>
    <name evidence="1" type="ORF">RUMCAL_02304</name>
</gene>
<dbReference type="PATRIC" id="fig|411473.3.peg.1914"/>
<dbReference type="Proteomes" id="UP000016662">
    <property type="component" value="Unassembled WGS sequence"/>
</dbReference>
<dbReference type="AlphaFoldDB" id="U2M1L8"/>
<comment type="caution">
    <text evidence="1">The sequence shown here is derived from an EMBL/GenBank/DDBJ whole genome shotgun (WGS) entry which is preliminary data.</text>
</comment>
<accession>U2M1L8</accession>
<sequence length="48" mass="5696">MICPLINAPINPVDCMENQDLKEESIPEKFKEKENWKNICENCKYQSH</sequence>
<proteinExistence type="predicted"/>
<name>U2M1L8_9FIRM</name>
<dbReference type="EMBL" id="AWVF01000287">
    <property type="protein sequence ID" value="ERJ93243.1"/>
    <property type="molecule type" value="Genomic_DNA"/>
</dbReference>
<reference evidence="1 2" key="1">
    <citation type="submission" date="2013-07" db="EMBL/GenBank/DDBJ databases">
        <authorList>
            <person name="Weinstock G."/>
            <person name="Sodergren E."/>
            <person name="Wylie T."/>
            <person name="Fulton L."/>
            <person name="Fulton R."/>
            <person name="Fronick C."/>
            <person name="O'Laughlin M."/>
            <person name="Godfrey J."/>
            <person name="Miner T."/>
            <person name="Herter B."/>
            <person name="Appelbaum E."/>
            <person name="Cordes M."/>
            <person name="Lek S."/>
            <person name="Wollam A."/>
            <person name="Pepin K.H."/>
            <person name="Palsikar V.B."/>
            <person name="Mitreva M."/>
            <person name="Wilson R.K."/>
        </authorList>
    </citation>
    <scope>NUCLEOTIDE SEQUENCE [LARGE SCALE GENOMIC DNA]</scope>
    <source>
        <strain evidence="1 2">ATCC 27760</strain>
    </source>
</reference>
<keyword evidence="2" id="KW-1185">Reference proteome</keyword>